<name>A0AAD3GZA9_9STRA</name>
<feature type="transmembrane region" description="Helical" evidence="2">
    <location>
        <begin position="59"/>
        <end position="77"/>
    </location>
</feature>
<feature type="compositionally biased region" description="Polar residues" evidence="1">
    <location>
        <begin position="366"/>
        <end position="377"/>
    </location>
</feature>
<feature type="transmembrane region" description="Helical" evidence="2">
    <location>
        <begin position="172"/>
        <end position="189"/>
    </location>
</feature>
<gene>
    <name evidence="3" type="ORF">CTEN210_01341</name>
</gene>
<comment type="caution">
    <text evidence="3">The sequence shown here is derived from an EMBL/GenBank/DDBJ whole genome shotgun (WGS) entry which is preliminary data.</text>
</comment>
<sequence length="377" mass="42658">MNELQWSLLKPLSVPFKDFVPYSTDAGEEVRDEEGQHYSLKLQQWLESSMQSFAGRCKLFSVVLVLVAFFLMIPILICVKIDGILSGSESALAQADWMVVLSPLIAFEILHCLVHLSVGAIVLAIRCGSVLALEILLALKWDGSVDYRYSVILIPLFINQILYIFREVRAEVCICRLIFVVLLALQLDQDRGWDWNIVLIPIWIEVIVGQLYACCYDPETGKEEPIKPTASIIITLALFSFKIDEATDGDEKNGFSCLWILFPLFFYAFIILLMAMTLFLVENEGAEDDRGIVSDNLRAREDKAKKEEEEVKFPITLDKAEEEKSDLEANKDTLEISAGVDEAEKDEEEVKSPIALEKEEEKSDLEANNNANMDDRD</sequence>
<keyword evidence="2" id="KW-0812">Transmembrane</keyword>
<dbReference type="PANTHER" id="PTHR13568:SF9">
    <property type="entry name" value="TRANSMEMBRANE PROTEIN 203"/>
    <property type="match status" value="1"/>
</dbReference>
<reference evidence="3 4" key="1">
    <citation type="journal article" date="2021" name="Sci. Rep.">
        <title>The genome of the diatom Chaetoceros tenuissimus carries an ancient integrated fragment of an extant virus.</title>
        <authorList>
            <person name="Hongo Y."/>
            <person name="Kimura K."/>
            <person name="Takaki Y."/>
            <person name="Yoshida Y."/>
            <person name="Baba S."/>
            <person name="Kobayashi G."/>
            <person name="Nagasaki K."/>
            <person name="Hano T."/>
            <person name="Tomaru Y."/>
        </authorList>
    </citation>
    <scope>NUCLEOTIDE SEQUENCE [LARGE SCALE GENOMIC DNA]</scope>
    <source>
        <strain evidence="3 4">NIES-3715</strain>
    </source>
</reference>
<accession>A0AAD3GZA9</accession>
<evidence type="ECO:0000313" key="4">
    <source>
        <dbReference type="Proteomes" id="UP001054902"/>
    </source>
</evidence>
<feature type="transmembrane region" description="Helical" evidence="2">
    <location>
        <begin position="123"/>
        <end position="141"/>
    </location>
</feature>
<dbReference type="PANTHER" id="PTHR13568">
    <property type="entry name" value="FAM11A, B PROTEIN"/>
    <property type="match status" value="1"/>
</dbReference>
<keyword evidence="2" id="KW-0472">Membrane</keyword>
<feature type="transmembrane region" description="Helical" evidence="2">
    <location>
        <begin position="147"/>
        <end position="165"/>
    </location>
</feature>
<feature type="compositionally biased region" description="Basic and acidic residues" evidence="1">
    <location>
        <begin position="310"/>
        <end position="334"/>
    </location>
</feature>
<feature type="transmembrane region" description="Helical" evidence="2">
    <location>
        <begin position="97"/>
        <end position="116"/>
    </location>
</feature>
<proteinExistence type="predicted"/>
<evidence type="ECO:0000256" key="1">
    <source>
        <dbReference type="SAM" id="MobiDB-lite"/>
    </source>
</evidence>
<dbReference type="InterPro" id="IPR019396">
    <property type="entry name" value="TM_Fragile-X-F-assoc"/>
</dbReference>
<feature type="region of interest" description="Disordered" evidence="1">
    <location>
        <begin position="310"/>
        <end position="377"/>
    </location>
</feature>
<protein>
    <recommendedName>
        <fullName evidence="5">Transmembrane protein</fullName>
    </recommendedName>
</protein>
<dbReference type="EMBL" id="BLLK01000020">
    <property type="protein sequence ID" value="GFH44867.1"/>
    <property type="molecule type" value="Genomic_DNA"/>
</dbReference>
<keyword evidence="4" id="KW-1185">Reference proteome</keyword>
<dbReference type="AlphaFoldDB" id="A0AAD3GZA9"/>
<evidence type="ECO:0000256" key="2">
    <source>
        <dbReference type="SAM" id="Phobius"/>
    </source>
</evidence>
<keyword evidence="2" id="KW-1133">Transmembrane helix</keyword>
<dbReference type="Proteomes" id="UP001054902">
    <property type="component" value="Unassembled WGS sequence"/>
</dbReference>
<evidence type="ECO:0000313" key="3">
    <source>
        <dbReference type="EMBL" id="GFH44867.1"/>
    </source>
</evidence>
<feature type="compositionally biased region" description="Basic and acidic residues" evidence="1">
    <location>
        <begin position="348"/>
        <end position="365"/>
    </location>
</feature>
<feature type="transmembrane region" description="Helical" evidence="2">
    <location>
        <begin position="258"/>
        <end position="281"/>
    </location>
</feature>
<organism evidence="3 4">
    <name type="scientific">Chaetoceros tenuissimus</name>
    <dbReference type="NCBI Taxonomy" id="426638"/>
    <lineage>
        <taxon>Eukaryota</taxon>
        <taxon>Sar</taxon>
        <taxon>Stramenopiles</taxon>
        <taxon>Ochrophyta</taxon>
        <taxon>Bacillariophyta</taxon>
        <taxon>Coscinodiscophyceae</taxon>
        <taxon>Chaetocerotophycidae</taxon>
        <taxon>Chaetocerotales</taxon>
        <taxon>Chaetocerotaceae</taxon>
        <taxon>Chaetoceros</taxon>
    </lineage>
</organism>
<evidence type="ECO:0008006" key="5">
    <source>
        <dbReference type="Google" id="ProtNLM"/>
    </source>
</evidence>